<organism evidence="4 5">
    <name type="scientific">Ramlibacter rhizophilus</name>
    <dbReference type="NCBI Taxonomy" id="1781167"/>
    <lineage>
        <taxon>Bacteria</taxon>
        <taxon>Pseudomonadati</taxon>
        <taxon>Pseudomonadota</taxon>
        <taxon>Betaproteobacteria</taxon>
        <taxon>Burkholderiales</taxon>
        <taxon>Comamonadaceae</taxon>
        <taxon>Ramlibacter</taxon>
    </lineage>
</organism>
<dbReference type="AlphaFoldDB" id="A0A4Z0BT06"/>
<feature type="domain" description="Response regulatory" evidence="3">
    <location>
        <begin position="8"/>
        <end position="123"/>
    </location>
</feature>
<evidence type="ECO:0000256" key="2">
    <source>
        <dbReference type="PROSITE-ProRule" id="PRU00169"/>
    </source>
</evidence>
<dbReference type="PANTHER" id="PTHR44591">
    <property type="entry name" value="STRESS RESPONSE REGULATOR PROTEIN 1"/>
    <property type="match status" value="1"/>
</dbReference>
<dbReference type="InterPro" id="IPR011006">
    <property type="entry name" value="CheY-like_superfamily"/>
</dbReference>
<dbReference type="PROSITE" id="PS50110">
    <property type="entry name" value="RESPONSE_REGULATORY"/>
    <property type="match status" value="1"/>
</dbReference>
<feature type="modified residue" description="4-aspartylphosphate" evidence="2">
    <location>
        <position position="58"/>
    </location>
</feature>
<dbReference type="Pfam" id="PF00072">
    <property type="entry name" value="Response_reg"/>
    <property type="match status" value="1"/>
</dbReference>
<evidence type="ECO:0000259" key="3">
    <source>
        <dbReference type="PROSITE" id="PS50110"/>
    </source>
</evidence>
<dbReference type="Gene3D" id="3.40.50.2300">
    <property type="match status" value="1"/>
</dbReference>
<proteinExistence type="predicted"/>
<keyword evidence="5" id="KW-1185">Reference proteome</keyword>
<evidence type="ECO:0000313" key="5">
    <source>
        <dbReference type="Proteomes" id="UP000297564"/>
    </source>
</evidence>
<dbReference type="SUPFAM" id="SSF52172">
    <property type="entry name" value="CheY-like"/>
    <property type="match status" value="1"/>
</dbReference>
<evidence type="ECO:0000256" key="1">
    <source>
        <dbReference type="ARBA" id="ARBA00022553"/>
    </source>
</evidence>
<dbReference type="RefSeq" id="WP_135284893.1">
    <property type="nucleotide sequence ID" value="NZ_SMLL01000003.1"/>
</dbReference>
<dbReference type="SMART" id="SM00448">
    <property type="entry name" value="REC"/>
    <property type="match status" value="1"/>
</dbReference>
<keyword evidence="1 2" id="KW-0597">Phosphoprotein</keyword>
<dbReference type="Proteomes" id="UP000297564">
    <property type="component" value="Unassembled WGS sequence"/>
</dbReference>
<dbReference type="GO" id="GO:0000160">
    <property type="term" value="P:phosphorelay signal transduction system"/>
    <property type="evidence" value="ECO:0007669"/>
    <property type="project" value="InterPro"/>
</dbReference>
<name>A0A4Z0BT06_9BURK</name>
<dbReference type="PANTHER" id="PTHR44591:SF3">
    <property type="entry name" value="RESPONSE REGULATORY DOMAIN-CONTAINING PROTEIN"/>
    <property type="match status" value="1"/>
</dbReference>
<evidence type="ECO:0000313" key="4">
    <source>
        <dbReference type="EMBL" id="TFZ01594.1"/>
    </source>
</evidence>
<protein>
    <submittedName>
        <fullName evidence="4">Response regulator transcription factor</fullName>
    </submittedName>
</protein>
<accession>A0A4Z0BT06</accession>
<dbReference type="InterPro" id="IPR050595">
    <property type="entry name" value="Bact_response_regulator"/>
</dbReference>
<dbReference type="InterPro" id="IPR058245">
    <property type="entry name" value="NreC/VraR/RcsB-like_REC"/>
</dbReference>
<dbReference type="InterPro" id="IPR001789">
    <property type="entry name" value="Sig_transdc_resp-reg_receiver"/>
</dbReference>
<dbReference type="CDD" id="cd17535">
    <property type="entry name" value="REC_NarL-like"/>
    <property type="match status" value="1"/>
</dbReference>
<dbReference type="OrthoDB" id="9152510at2"/>
<comment type="caution">
    <text evidence="4">The sequence shown here is derived from an EMBL/GenBank/DDBJ whole genome shotgun (WGS) entry which is preliminary data.</text>
</comment>
<reference evidence="4 5" key="1">
    <citation type="submission" date="2019-03" db="EMBL/GenBank/DDBJ databases">
        <title>Ramlibacter rhizophilus CCTCC AB2015357, whole genome shotgun sequence.</title>
        <authorList>
            <person name="Zhang X."/>
            <person name="Feng G."/>
            <person name="Zhu H."/>
        </authorList>
    </citation>
    <scope>NUCLEOTIDE SEQUENCE [LARGE SCALE GENOMIC DNA]</scope>
    <source>
        <strain evidence="4 5">CCTCC AB2015357</strain>
    </source>
</reference>
<gene>
    <name evidence="4" type="ORF">EZ242_09505</name>
</gene>
<sequence length="128" mass="13619">MASTPSTRVFLADDSGMIRSRVAALLRSHDMEVVGQAGTPQACIDGILAAHPQVVVLDVQLEGGTGLQVLRAVRHAAPEIAFVVFSNNAGPAYRKRYLEEGAAVFLDKSREFEQLPAAVTDAGPLLPH</sequence>
<dbReference type="EMBL" id="SMLL01000003">
    <property type="protein sequence ID" value="TFZ01594.1"/>
    <property type="molecule type" value="Genomic_DNA"/>
</dbReference>